<feature type="transmembrane region" description="Helical" evidence="9">
    <location>
        <begin position="408"/>
        <end position="426"/>
    </location>
</feature>
<evidence type="ECO:0000256" key="7">
    <source>
        <dbReference type="ARBA" id="ARBA00023136"/>
    </source>
</evidence>
<organism evidence="10 11">
    <name type="scientific">Thiohalomonas denitrificans</name>
    <dbReference type="NCBI Taxonomy" id="415747"/>
    <lineage>
        <taxon>Bacteria</taxon>
        <taxon>Pseudomonadati</taxon>
        <taxon>Pseudomonadota</taxon>
        <taxon>Gammaproteobacteria</taxon>
        <taxon>Thiohalomonadales</taxon>
        <taxon>Thiohalomonadaceae</taxon>
        <taxon>Thiohalomonas</taxon>
    </lineage>
</organism>
<dbReference type="InterPro" id="IPR007272">
    <property type="entry name" value="Sulf_transp_TsuA/YedE"/>
</dbReference>
<feature type="transmembrane region" description="Helical" evidence="9">
    <location>
        <begin position="446"/>
        <end position="463"/>
    </location>
</feature>
<feature type="transmembrane region" description="Helical" evidence="9">
    <location>
        <begin position="21"/>
        <end position="38"/>
    </location>
</feature>
<feature type="transmembrane region" description="Helical" evidence="9">
    <location>
        <begin position="75"/>
        <end position="94"/>
    </location>
</feature>
<keyword evidence="5 9" id="KW-0812">Transmembrane</keyword>
<protein>
    <submittedName>
        <fullName evidence="10">Uncharacterized protein</fullName>
    </submittedName>
</protein>
<keyword evidence="2" id="KW-0813">Transport</keyword>
<dbReference type="OrthoDB" id="9794165at2"/>
<dbReference type="RefSeq" id="WP_092995018.1">
    <property type="nucleotide sequence ID" value="NZ_FMWD01000004.1"/>
</dbReference>
<feature type="transmembrane region" description="Helical" evidence="9">
    <location>
        <begin position="285"/>
        <end position="302"/>
    </location>
</feature>
<dbReference type="Pfam" id="PF04143">
    <property type="entry name" value="Sulf_transp"/>
    <property type="match status" value="1"/>
</dbReference>
<feature type="transmembrane region" description="Helical" evidence="9">
    <location>
        <begin position="228"/>
        <end position="252"/>
    </location>
</feature>
<feature type="transmembrane region" description="Helical" evidence="9">
    <location>
        <begin position="114"/>
        <end position="136"/>
    </location>
</feature>
<evidence type="ECO:0000313" key="11">
    <source>
        <dbReference type="Proteomes" id="UP000199648"/>
    </source>
</evidence>
<sequence>MTEENVLTGTAVDSRAGSGRIAAAIIVGLVTLGSIIALSIDSRFVYLLVYVWFGVAYGLLLQYGRFCMASAVRDLFAVGVPRMAVGMLIAVALYSLMAAGVQSAGFSTFAPHPLGWHIVIGGLIFGFGMVFTGGCASGSLYKAGEGNVGSMLVIVAISFSQAAFVAMGDWSDRFVPAAWTEAAEATGMPEELSVTNGWFDQFISGYIWNLNGSTVAASLGMEDSAAGIYFANSFLSAVLPSLLLLVILYLFFYRRSYLRRNKIDHAGLGDNARGMWAMITSSKNTAIAGIGLGIFAGLQMWTTGALREHYNIFGFGELLESMGYESGLSLQGTVFDPGYWYITTQEAQWGGWVLNKLGVENMDNIFFGLENGLPNPLLNAPGFMSIGIILGAAVMAHMRSEFKWKMPSLETAVFALVGGTLMGIGARIGMGCNIGAFFATVTNGDLSGWVFLAGMIGGGYLGVKGFNAWLEWRASREGDFAL</sequence>
<evidence type="ECO:0000313" key="10">
    <source>
        <dbReference type="EMBL" id="SCZ58029.1"/>
    </source>
</evidence>
<comment type="similarity">
    <text evidence="8">Belongs to the TsuA/YedE (TC 9.B.102) family.</text>
</comment>
<gene>
    <name evidence="10" type="ORF">SAMN03097708_01582</name>
</gene>
<accession>A0A1G5Q9S6</accession>
<dbReference type="STRING" id="415747.SAMN03097708_01582"/>
<dbReference type="PANTHER" id="PTHR30574">
    <property type="entry name" value="INNER MEMBRANE PROTEIN YEDE"/>
    <property type="match status" value="1"/>
</dbReference>
<evidence type="ECO:0000256" key="4">
    <source>
        <dbReference type="ARBA" id="ARBA00022519"/>
    </source>
</evidence>
<keyword evidence="4" id="KW-0997">Cell inner membrane</keyword>
<reference evidence="10 11" key="1">
    <citation type="submission" date="2016-10" db="EMBL/GenBank/DDBJ databases">
        <authorList>
            <person name="de Groot N.N."/>
        </authorList>
    </citation>
    <scope>NUCLEOTIDE SEQUENCE [LARGE SCALE GENOMIC DNA]</scope>
    <source>
        <strain evidence="10 11">HLD2</strain>
    </source>
</reference>
<feature type="transmembrane region" description="Helical" evidence="9">
    <location>
        <begin position="44"/>
        <end position="63"/>
    </location>
</feature>
<keyword evidence="11" id="KW-1185">Reference proteome</keyword>
<evidence type="ECO:0000256" key="6">
    <source>
        <dbReference type="ARBA" id="ARBA00022989"/>
    </source>
</evidence>
<proteinExistence type="inferred from homology"/>
<feature type="transmembrane region" description="Helical" evidence="9">
    <location>
        <begin position="377"/>
        <end position="396"/>
    </location>
</feature>
<dbReference type="PANTHER" id="PTHR30574:SF1">
    <property type="entry name" value="SULPHUR TRANSPORT DOMAIN-CONTAINING PROTEIN"/>
    <property type="match status" value="1"/>
</dbReference>
<dbReference type="Proteomes" id="UP000199648">
    <property type="component" value="Unassembled WGS sequence"/>
</dbReference>
<keyword evidence="7 9" id="KW-0472">Membrane</keyword>
<keyword evidence="6 9" id="KW-1133">Transmembrane helix</keyword>
<evidence type="ECO:0000256" key="2">
    <source>
        <dbReference type="ARBA" id="ARBA00022448"/>
    </source>
</evidence>
<evidence type="ECO:0000256" key="5">
    <source>
        <dbReference type="ARBA" id="ARBA00022692"/>
    </source>
</evidence>
<evidence type="ECO:0000256" key="8">
    <source>
        <dbReference type="ARBA" id="ARBA00035655"/>
    </source>
</evidence>
<dbReference type="GO" id="GO:0005886">
    <property type="term" value="C:plasma membrane"/>
    <property type="evidence" value="ECO:0007669"/>
    <property type="project" value="UniProtKB-SubCell"/>
</dbReference>
<keyword evidence="3" id="KW-1003">Cell membrane</keyword>
<evidence type="ECO:0000256" key="3">
    <source>
        <dbReference type="ARBA" id="ARBA00022475"/>
    </source>
</evidence>
<comment type="subcellular location">
    <subcellularLocation>
        <location evidence="1">Cell inner membrane</location>
        <topology evidence="1">Multi-pass membrane protein</topology>
    </subcellularLocation>
</comment>
<dbReference type="EMBL" id="FMWD01000004">
    <property type="protein sequence ID" value="SCZ58029.1"/>
    <property type="molecule type" value="Genomic_DNA"/>
</dbReference>
<name>A0A1G5Q9S6_9GAMM</name>
<evidence type="ECO:0000256" key="9">
    <source>
        <dbReference type="SAM" id="Phobius"/>
    </source>
</evidence>
<feature type="transmembrane region" description="Helical" evidence="9">
    <location>
        <begin position="148"/>
        <end position="167"/>
    </location>
</feature>
<dbReference type="AlphaFoldDB" id="A0A1G5Q9S6"/>
<evidence type="ECO:0000256" key="1">
    <source>
        <dbReference type="ARBA" id="ARBA00004429"/>
    </source>
</evidence>